<feature type="domain" description="Poly A polymerase head" evidence="5">
    <location>
        <begin position="37"/>
        <end position="172"/>
    </location>
</feature>
<dbReference type="GO" id="GO:0001680">
    <property type="term" value="P:tRNA 3'-terminal CCA addition"/>
    <property type="evidence" value="ECO:0007669"/>
    <property type="project" value="TreeGrafter"/>
</dbReference>
<dbReference type="PANTHER" id="PTHR13734">
    <property type="entry name" value="TRNA-NUCLEOTIDYLTRANSFERASE"/>
    <property type="match status" value="1"/>
</dbReference>
<dbReference type="CDD" id="cd05398">
    <property type="entry name" value="NT_ClassII-CCAase"/>
    <property type="match status" value="1"/>
</dbReference>
<dbReference type="GO" id="GO:0052929">
    <property type="term" value="F:ATP:3'-cytidine-cytidine-tRNA adenylyltransferase activity"/>
    <property type="evidence" value="ECO:0007669"/>
    <property type="project" value="TreeGrafter"/>
</dbReference>
<protein>
    <submittedName>
        <fullName evidence="6">Mitochondrial tRNA-nucleotidyltransferase</fullName>
    </submittedName>
</protein>
<comment type="caution">
    <text evidence="6">The sequence shown here is derived from an EMBL/GenBank/DDBJ whole genome shotgun (WGS) entry which is preliminary data.</text>
</comment>
<dbReference type="InterPro" id="IPR002646">
    <property type="entry name" value="PolA_pol_head_dom"/>
</dbReference>
<dbReference type="Gene3D" id="3.30.460.10">
    <property type="entry name" value="Beta Polymerase, domain 2"/>
    <property type="match status" value="1"/>
</dbReference>
<evidence type="ECO:0000256" key="3">
    <source>
        <dbReference type="ARBA" id="ARBA00022884"/>
    </source>
</evidence>
<evidence type="ECO:0000256" key="2">
    <source>
        <dbReference type="ARBA" id="ARBA00022679"/>
    </source>
</evidence>
<name>I0YSK2_COCSC</name>
<dbReference type="FunFam" id="3.30.460.10:FF:000019">
    <property type="entry name" value="tRNA nucleotidyltransferase cca2"/>
    <property type="match status" value="1"/>
</dbReference>
<dbReference type="GO" id="GO:0003723">
    <property type="term" value="F:RNA binding"/>
    <property type="evidence" value="ECO:0007669"/>
    <property type="project" value="UniProtKB-KW"/>
</dbReference>
<accession>I0YSK2</accession>
<dbReference type="Gene3D" id="1.10.3090.10">
    <property type="entry name" value="cca-adding enzyme, domain 2"/>
    <property type="match status" value="1"/>
</dbReference>
<dbReference type="KEGG" id="csl:COCSUDRAFT_17668"/>
<dbReference type="GO" id="GO:0052927">
    <property type="term" value="F:CC tRNA cytidylyltransferase activity"/>
    <property type="evidence" value="ECO:0007669"/>
    <property type="project" value="TreeGrafter"/>
</dbReference>
<dbReference type="SUPFAM" id="SSF81301">
    <property type="entry name" value="Nucleotidyltransferase"/>
    <property type="match status" value="1"/>
</dbReference>
<feature type="non-terminal residue" evidence="6">
    <location>
        <position position="206"/>
    </location>
</feature>
<evidence type="ECO:0000256" key="1">
    <source>
        <dbReference type="ARBA" id="ARBA00007265"/>
    </source>
</evidence>
<sequence>MRSGVRDISVQLTPQEEELFDVLTKTLEHEKLDTVLRCAGGWVRDKLLKKESHDIDIAIDNKMGQKFAEHINSYLSSRDMKTGKVAVIMSNPDQSKHLETARMTVAGLELDLVNLRSEKYADQTSRIPTMEFGTPEEDALRRDFTINSLFYNINTRSVEDFTGKGLDDLLEHRMIQTPLPAEDTFRDDPLRVLRAIRFGARFGFKL</sequence>
<dbReference type="eggNOG" id="KOG2159">
    <property type="taxonomic scope" value="Eukaryota"/>
</dbReference>
<dbReference type="Proteomes" id="UP000007264">
    <property type="component" value="Unassembled WGS sequence"/>
</dbReference>
<dbReference type="Pfam" id="PF01743">
    <property type="entry name" value="PolyA_pol"/>
    <property type="match status" value="1"/>
</dbReference>
<keyword evidence="2 4" id="KW-0808">Transferase</keyword>
<dbReference type="EMBL" id="AGSI01000012">
    <property type="protein sequence ID" value="EIE21371.1"/>
    <property type="molecule type" value="Genomic_DNA"/>
</dbReference>
<dbReference type="RefSeq" id="XP_005645915.1">
    <property type="nucleotide sequence ID" value="XM_005645858.1"/>
</dbReference>
<dbReference type="GO" id="GO:0005739">
    <property type="term" value="C:mitochondrion"/>
    <property type="evidence" value="ECO:0007669"/>
    <property type="project" value="UniProtKB-ARBA"/>
</dbReference>
<keyword evidence="3 4" id="KW-0694">RNA-binding</keyword>
<dbReference type="PANTHER" id="PTHR13734:SF5">
    <property type="entry name" value="CCA TRNA NUCLEOTIDYLTRANSFERASE, MITOCHONDRIAL"/>
    <property type="match status" value="1"/>
</dbReference>
<dbReference type="SUPFAM" id="SSF81891">
    <property type="entry name" value="Poly A polymerase C-terminal region-like"/>
    <property type="match status" value="1"/>
</dbReference>
<reference evidence="6 7" key="1">
    <citation type="journal article" date="2012" name="Genome Biol.">
        <title>The genome of the polar eukaryotic microalga coccomyxa subellipsoidea reveals traits of cold adaptation.</title>
        <authorList>
            <person name="Blanc G."/>
            <person name="Agarkova I."/>
            <person name="Grimwood J."/>
            <person name="Kuo A."/>
            <person name="Brueggeman A."/>
            <person name="Dunigan D."/>
            <person name="Gurnon J."/>
            <person name="Ladunga I."/>
            <person name="Lindquist E."/>
            <person name="Lucas S."/>
            <person name="Pangilinan J."/>
            <person name="Proschold T."/>
            <person name="Salamov A."/>
            <person name="Schmutz J."/>
            <person name="Weeks D."/>
            <person name="Yamada T."/>
            <person name="Claverie J.M."/>
            <person name="Grigoriev I."/>
            <person name="Van Etten J."/>
            <person name="Lomsadze A."/>
            <person name="Borodovsky M."/>
        </authorList>
    </citation>
    <scope>NUCLEOTIDE SEQUENCE [LARGE SCALE GENOMIC DNA]</scope>
    <source>
        <strain evidence="6 7">C-169</strain>
    </source>
</reference>
<dbReference type="GeneID" id="17039355"/>
<dbReference type="InterPro" id="IPR043519">
    <property type="entry name" value="NT_sf"/>
</dbReference>
<evidence type="ECO:0000259" key="5">
    <source>
        <dbReference type="Pfam" id="PF01743"/>
    </source>
</evidence>
<evidence type="ECO:0000313" key="6">
    <source>
        <dbReference type="EMBL" id="EIE21371.1"/>
    </source>
</evidence>
<evidence type="ECO:0000256" key="4">
    <source>
        <dbReference type="RuleBase" id="RU003953"/>
    </source>
</evidence>
<evidence type="ECO:0000313" key="7">
    <source>
        <dbReference type="Proteomes" id="UP000007264"/>
    </source>
</evidence>
<organism evidence="6 7">
    <name type="scientific">Coccomyxa subellipsoidea (strain C-169)</name>
    <name type="common">Green microalga</name>
    <dbReference type="NCBI Taxonomy" id="574566"/>
    <lineage>
        <taxon>Eukaryota</taxon>
        <taxon>Viridiplantae</taxon>
        <taxon>Chlorophyta</taxon>
        <taxon>core chlorophytes</taxon>
        <taxon>Trebouxiophyceae</taxon>
        <taxon>Trebouxiophyceae incertae sedis</taxon>
        <taxon>Coccomyxaceae</taxon>
        <taxon>Coccomyxa</taxon>
        <taxon>Coccomyxa subellipsoidea</taxon>
    </lineage>
</organism>
<keyword evidence="7" id="KW-1185">Reference proteome</keyword>
<gene>
    <name evidence="6" type="ORF">COCSUDRAFT_17668</name>
</gene>
<dbReference type="STRING" id="574566.I0YSK2"/>
<comment type="similarity">
    <text evidence="1 4">Belongs to the tRNA nucleotidyltransferase/poly(A) polymerase family.</text>
</comment>
<dbReference type="AlphaFoldDB" id="I0YSK2"/>
<proteinExistence type="inferred from homology"/>
<dbReference type="OrthoDB" id="445712at2759"/>